<dbReference type="CAZy" id="GT2">
    <property type="family name" value="Glycosyltransferase Family 2"/>
</dbReference>
<dbReference type="EMBL" id="CP001063">
    <property type="protein sequence ID" value="ACD08793.1"/>
    <property type="molecule type" value="Genomic_DNA"/>
</dbReference>
<dbReference type="STRING" id="344609.SbBS512_E1200"/>
<proteinExistence type="predicted"/>
<evidence type="ECO:0000313" key="2">
    <source>
        <dbReference type="Proteomes" id="UP000001030"/>
    </source>
</evidence>
<dbReference type="AlphaFoldDB" id="B2TYE8"/>
<dbReference type="InterPro" id="IPR029044">
    <property type="entry name" value="Nucleotide-diphossugar_trans"/>
</dbReference>
<dbReference type="Proteomes" id="UP000001030">
    <property type="component" value="Chromosome"/>
</dbReference>
<keyword evidence="2" id="KW-1185">Reference proteome</keyword>
<organism evidence="1 2">
    <name type="scientific">Shigella boydii serotype 18 (strain CDC 3083-94 / BS512)</name>
    <dbReference type="NCBI Taxonomy" id="344609"/>
    <lineage>
        <taxon>Bacteria</taxon>
        <taxon>Pseudomonadati</taxon>
        <taxon>Pseudomonadota</taxon>
        <taxon>Gammaproteobacteria</taxon>
        <taxon>Enterobacterales</taxon>
        <taxon>Enterobacteriaceae</taxon>
        <taxon>Shigella</taxon>
    </lineage>
</organism>
<name>B2TYE8_SHIB3</name>
<reference evidence="2" key="1">
    <citation type="submission" date="2008-05" db="EMBL/GenBank/DDBJ databases">
        <title>Complete sequence of Shigella boydii serotype 18 strain BS512.</title>
        <authorList>
            <person name="Rasko D.A."/>
            <person name="Rosovitz M."/>
            <person name="Maurelli A.T."/>
            <person name="Myers G."/>
            <person name="Seshadri R."/>
            <person name="Cer R."/>
            <person name="Jiang L."/>
            <person name="Ravel J."/>
            <person name="Sebastian Y."/>
        </authorList>
    </citation>
    <scope>NUCLEOTIDE SEQUENCE [LARGE SCALE GENOMIC DNA]</scope>
    <source>
        <strain evidence="2">CDC 3083-94 / BS512</strain>
    </source>
</reference>
<dbReference type="KEGG" id="sbc:SbBS512_E1200"/>
<dbReference type="SUPFAM" id="SSF53448">
    <property type="entry name" value="Nucleotide-diphospho-sugar transferases"/>
    <property type="match status" value="1"/>
</dbReference>
<dbReference type="Gene3D" id="3.90.550.10">
    <property type="entry name" value="Spore Coat Polysaccharide Biosynthesis Protein SpsA, Chain A"/>
    <property type="match status" value="1"/>
</dbReference>
<protein>
    <submittedName>
        <fullName evidence="1">WbwY</fullName>
    </submittedName>
</protein>
<dbReference type="HOGENOM" id="CLU_023845_9_1_6"/>
<gene>
    <name evidence="1" type="ordered locus">SbBS512_E1200</name>
</gene>
<evidence type="ECO:0000313" key="1">
    <source>
        <dbReference type="EMBL" id="ACD08793.1"/>
    </source>
</evidence>
<sequence length="315" mass="35986">MLSSSDDCVYVKSEVYTVKNATILVLYNPNIKYVINNINIISELTDLLILIDNTPEHEKREINKKILLQSISGFDEVYYIGMNNEGLSKAYNEGVKKLNSCCHKIGGVLFLDQDSDVSHATLKQLWDTYNKLEDICDLGVLGAYPIRVDGIGYRYNVKKENTNILPTNVIEVKRVISSFSIVPLRVLNELNGFYDDFFIDHIDNDFSRRCIKKNKIVAMDLNAKFIQRIGEGSITFLGKHITPISAPFRHYYQARNILLSAKRCGDGIIYALPYLVKRFIMINLQGVYGHNLITRYKFYLLGILHGINNRSGKLK</sequence>
<accession>B2TYE8</accession>